<evidence type="ECO:0000313" key="5">
    <source>
        <dbReference type="Proteomes" id="UP001501414"/>
    </source>
</evidence>
<feature type="region of interest" description="Disordered" evidence="2">
    <location>
        <begin position="1"/>
        <end position="21"/>
    </location>
</feature>
<protein>
    <recommendedName>
        <fullName evidence="3">MaoC-like domain-containing protein</fullName>
    </recommendedName>
</protein>
<keyword evidence="5" id="KW-1185">Reference proteome</keyword>
<dbReference type="Proteomes" id="UP001501414">
    <property type="component" value="Unassembled WGS sequence"/>
</dbReference>
<dbReference type="InterPro" id="IPR029069">
    <property type="entry name" value="HotDog_dom_sf"/>
</dbReference>
<gene>
    <name evidence="4" type="ORF">GCM10009613_20300</name>
</gene>
<dbReference type="Pfam" id="PF01575">
    <property type="entry name" value="MaoC_dehydratas"/>
    <property type="match status" value="1"/>
</dbReference>
<organism evidence="4 5">
    <name type="scientific">Pseudonocardia kongjuensis</name>
    <dbReference type="NCBI Taxonomy" id="102227"/>
    <lineage>
        <taxon>Bacteria</taxon>
        <taxon>Bacillati</taxon>
        <taxon>Actinomycetota</taxon>
        <taxon>Actinomycetes</taxon>
        <taxon>Pseudonocardiales</taxon>
        <taxon>Pseudonocardiaceae</taxon>
        <taxon>Pseudonocardia</taxon>
    </lineage>
</organism>
<dbReference type="RefSeq" id="WP_344020783.1">
    <property type="nucleotide sequence ID" value="NZ_BAAAJK010000006.1"/>
</dbReference>
<comment type="caution">
    <text evidence="4">The sequence shown here is derived from an EMBL/GenBank/DDBJ whole genome shotgun (WGS) entry which is preliminary data.</text>
</comment>
<dbReference type="EMBL" id="BAAAJK010000006">
    <property type="protein sequence ID" value="GAA1386399.1"/>
    <property type="molecule type" value="Genomic_DNA"/>
</dbReference>
<feature type="domain" description="MaoC-like" evidence="3">
    <location>
        <begin position="25"/>
        <end position="106"/>
    </location>
</feature>
<dbReference type="Gene3D" id="3.10.129.10">
    <property type="entry name" value="Hotdog Thioesterase"/>
    <property type="match status" value="1"/>
</dbReference>
<accession>A0ABP4IB59</accession>
<proteinExistence type="inferred from homology"/>
<sequence>MPSDPRSGGPGIGADPGPVPAGHLVTEREIVGFARQWDPRPFHLDRAEAATSVFGELVASGLHILAASYRQWLDAEGLPGAMAGLGLDRVRWLRPVRPGDTLRVTGSAPTTRPTATPGRDVARVDLTTSDQHGRPVMTATLVVLVGAAAPDGTAGPPTDQHTDR</sequence>
<dbReference type="InterPro" id="IPR002539">
    <property type="entry name" value="MaoC-like_dom"/>
</dbReference>
<reference evidence="5" key="1">
    <citation type="journal article" date="2019" name="Int. J. Syst. Evol. Microbiol.">
        <title>The Global Catalogue of Microorganisms (GCM) 10K type strain sequencing project: providing services to taxonomists for standard genome sequencing and annotation.</title>
        <authorList>
            <consortium name="The Broad Institute Genomics Platform"/>
            <consortium name="The Broad Institute Genome Sequencing Center for Infectious Disease"/>
            <person name="Wu L."/>
            <person name="Ma J."/>
        </authorList>
    </citation>
    <scope>NUCLEOTIDE SEQUENCE [LARGE SCALE GENOMIC DNA]</scope>
    <source>
        <strain evidence="5">JCM 11896</strain>
    </source>
</reference>
<name>A0ABP4IB59_9PSEU</name>
<evidence type="ECO:0000313" key="4">
    <source>
        <dbReference type="EMBL" id="GAA1386399.1"/>
    </source>
</evidence>
<dbReference type="SUPFAM" id="SSF54637">
    <property type="entry name" value="Thioesterase/thiol ester dehydrase-isomerase"/>
    <property type="match status" value="1"/>
</dbReference>
<evidence type="ECO:0000256" key="2">
    <source>
        <dbReference type="SAM" id="MobiDB-lite"/>
    </source>
</evidence>
<comment type="similarity">
    <text evidence="1">Belongs to the enoyl-CoA hydratase/isomerase family.</text>
</comment>
<evidence type="ECO:0000259" key="3">
    <source>
        <dbReference type="Pfam" id="PF01575"/>
    </source>
</evidence>
<evidence type="ECO:0000256" key="1">
    <source>
        <dbReference type="ARBA" id="ARBA00005254"/>
    </source>
</evidence>